<evidence type="ECO:0000313" key="3">
    <source>
        <dbReference type="EMBL" id="ROR23612.1"/>
    </source>
</evidence>
<evidence type="ECO:0000313" key="4">
    <source>
        <dbReference type="Proteomes" id="UP000273083"/>
    </source>
</evidence>
<evidence type="ECO:0000256" key="2">
    <source>
        <dbReference type="SAM" id="Phobius"/>
    </source>
</evidence>
<protein>
    <submittedName>
        <fullName evidence="3">Uncharacterized protein</fullName>
    </submittedName>
</protein>
<reference evidence="3 4" key="1">
    <citation type="submission" date="2018-11" db="EMBL/GenBank/DDBJ databases">
        <title>Genomic Encyclopedia of Type Strains, Phase IV (KMG-IV): sequencing the most valuable type-strain genomes for metagenomic binning, comparative biology and taxonomic classification.</title>
        <authorList>
            <person name="Goeker M."/>
        </authorList>
    </citation>
    <scope>NUCLEOTIDE SEQUENCE [LARGE SCALE GENOMIC DNA]</scope>
    <source>
        <strain evidence="3 4">DSM 26537</strain>
    </source>
</reference>
<keyword evidence="2" id="KW-1133">Transmembrane helix</keyword>
<feature type="transmembrane region" description="Helical" evidence="2">
    <location>
        <begin position="149"/>
        <end position="171"/>
    </location>
</feature>
<dbReference type="RefSeq" id="WP_123610612.1">
    <property type="nucleotide sequence ID" value="NZ_RJVG01000013.1"/>
</dbReference>
<gene>
    <name evidence="3" type="ORF">EDD66_1135</name>
</gene>
<dbReference type="OrthoDB" id="1935355at2"/>
<keyword evidence="4" id="KW-1185">Reference proteome</keyword>
<feature type="coiled-coil region" evidence="1">
    <location>
        <begin position="17"/>
        <end position="102"/>
    </location>
</feature>
<dbReference type="AlphaFoldDB" id="A0A3N1XF49"/>
<proteinExistence type="predicted"/>
<comment type="caution">
    <text evidence="3">The sequence shown here is derived from an EMBL/GenBank/DDBJ whole genome shotgun (WGS) entry which is preliminary data.</text>
</comment>
<feature type="transmembrane region" description="Helical" evidence="2">
    <location>
        <begin position="177"/>
        <end position="198"/>
    </location>
</feature>
<keyword evidence="2" id="KW-0812">Transmembrane</keyword>
<keyword evidence="2" id="KW-0472">Membrane</keyword>
<name>A0A3N1XF49_9FIRM</name>
<dbReference type="Proteomes" id="UP000273083">
    <property type="component" value="Unassembled WGS sequence"/>
</dbReference>
<accession>A0A3N1XF49</accession>
<dbReference type="EMBL" id="RJVG01000013">
    <property type="protein sequence ID" value="ROR23612.1"/>
    <property type="molecule type" value="Genomic_DNA"/>
</dbReference>
<feature type="coiled-coil region" evidence="1">
    <location>
        <begin position="245"/>
        <end position="313"/>
    </location>
</feature>
<keyword evidence="1" id="KW-0175">Coiled coil</keyword>
<evidence type="ECO:0000256" key="1">
    <source>
        <dbReference type="SAM" id="Coils"/>
    </source>
</evidence>
<organism evidence="3 4">
    <name type="scientific">Mobilisporobacter senegalensis</name>
    <dbReference type="NCBI Taxonomy" id="1329262"/>
    <lineage>
        <taxon>Bacteria</taxon>
        <taxon>Bacillati</taxon>
        <taxon>Bacillota</taxon>
        <taxon>Clostridia</taxon>
        <taxon>Lachnospirales</taxon>
        <taxon>Lachnospiraceae</taxon>
        <taxon>Mobilisporobacter</taxon>
    </lineage>
</organism>
<sequence>MENTNILSEGIEALNTVKEKLLELNGYKENAEQLAIEEKKLEKGIESKERDIQDEITITLKKRKDEIEKTFDEQIEKIKIKMKKVQNKKEKIKNAKVSERIEDETGELVEENKKLFINIKNIFKENKIPGIYNSNLYYSLYFPSSFKDIIIILALIMIAFIGIPCGIYFGLLPERKIIYLIAIYFMTIILICGLYLLINNISKSKYLDSIIQAKQLRIQIRANRKKIKAIKKSILKDKDESRYGLDKINQEMMELDGVLKEIEEQKQEAILNFEDTTKLVIVTEIKAKYQEELNDLNLNYEKSHNEMNQYDTKIKEITLYMANNYEAYIGKEFLRVEKMDGIIQLMQSQGLTTVSEGLAAWEQEGNH</sequence>